<evidence type="ECO:0000256" key="2">
    <source>
        <dbReference type="ARBA" id="ARBA00004292"/>
    </source>
</evidence>
<comment type="subcellular location">
    <subcellularLocation>
        <location evidence="2 10">Mitochondrion inner membrane</location>
        <topology evidence="2 10">Multi-pass membrane protein</topology>
        <orientation evidence="2 10">Matrix side</orientation>
    </subcellularLocation>
</comment>
<comment type="catalytic activity">
    <reaction evidence="8 10">
        <text>an all-trans-polyprenyl diphosphate + 4-hydroxybenzoate = a 4-hydroxy-3-(all-trans-polyprenyl)benzoate + diphosphate</text>
        <dbReference type="Rhea" id="RHEA:44504"/>
        <dbReference type="Rhea" id="RHEA-COMP:9514"/>
        <dbReference type="Rhea" id="RHEA-COMP:9564"/>
        <dbReference type="ChEBI" id="CHEBI:17879"/>
        <dbReference type="ChEBI" id="CHEBI:33019"/>
        <dbReference type="ChEBI" id="CHEBI:58914"/>
        <dbReference type="ChEBI" id="CHEBI:78396"/>
        <dbReference type="EC" id="2.5.1.39"/>
    </reaction>
</comment>
<dbReference type="EC" id="2.5.1.39" evidence="10"/>
<dbReference type="GO" id="GO:0008412">
    <property type="term" value="F:4-hydroxybenzoate polyprenyltransferase activity"/>
    <property type="evidence" value="ECO:0007669"/>
    <property type="project" value="UniProtKB-EC"/>
</dbReference>
<organism evidence="11 12">
    <name type="scientific">Kwoniella newhampshirensis</name>
    <dbReference type="NCBI Taxonomy" id="1651941"/>
    <lineage>
        <taxon>Eukaryota</taxon>
        <taxon>Fungi</taxon>
        <taxon>Dikarya</taxon>
        <taxon>Basidiomycota</taxon>
        <taxon>Agaricomycotina</taxon>
        <taxon>Tremellomycetes</taxon>
        <taxon>Tremellales</taxon>
        <taxon>Cryptococcaceae</taxon>
        <taxon>Kwoniella</taxon>
    </lineage>
</organism>
<protein>
    <recommendedName>
        <fullName evidence="10">4-hydroxybenzoate polyprenyltransferase, mitochondrial</fullName>
        <shortName evidence="10">4-HB polyprenyltransferase</shortName>
        <ecNumber evidence="10">2.5.1.39</ecNumber>
    </recommendedName>
    <alternativeName>
        <fullName evidence="10">Para-hydroxybenzoate--polyprenyltransferase</fullName>
        <shortName evidence="10">PHB:PPT</shortName>
        <shortName evidence="10">PHB:polyprenyltransferase</shortName>
    </alternativeName>
</protein>
<feature type="transmembrane region" description="Helical" evidence="10">
    <location>
        <begin position="424"/>
        <end position="446"/>
    </location>
</feature>
<dbReference type="AlphaFoldDB" id="A0AAW0YT35"/>
<dbReference type="FunFam" id="1.20.120.1780:FF:000001">
    <property type="entry name" value="4-hydroxybenzoate octaprenyltransferase"/>
    <property type="match status" value="1"/>
</dbReference>
<dbReference type="NCBIfam" id="TIGR01474">
    <property type="entry name" value="ubiA_proteo"/>
    <property type="match status" value="1"/>
</dbReference>
<evidence type="ECO:0000313" key="12">
    <source>
        <dbReference type="Proteomes" id="UP001388673"/>
    </source>
</evidence>
<evidence type="ECO:0000256" key="1">
    <source>
        <dbReference type="ARBA" id="ARBA00001946"/>
    </source>
</evidence>
<evidence type="ECO:0000256" key="3">
    <source>
        <dbReference type="ARBA" id="ARBA00005985"/>
    </source>
</evidence>
<keyword evidence="12" id="KW-1185">Reference proteome</keyword>
<dbReference type="GO" id="GO:0005743">
    <property type="term" value="C:mitochondrial inner membrane"/>
    <property type="evidence" value="ECO:0007669"/>
    <property type="project" value="UniProtKB-SubCell"/>
</dbReference>
<dbReference type="Gene3D" id="1.10.357.140">
    <property type="entry name" value="UbiA prenyltransferase"/>
    <property type="match status" value="1"/>
</dbReference>
<evidence type="ECO:0000256" key="5">
    <source>
        <dbReference type="ARBA" id="ARBA00022692"/>
    </source>
</evidence>
<reference evidence="11 12" key="1">
    <citation type="journal article" date="2024" name="bioRxiv">
        <title>Comparative genomics of Cryptococcus and Kwoniella reveals pathogenesis evolution and contrasting karyotype dynamics via intercentromeric recombination or chromosome fusion.</title>
        <authorList>
            <person name="Coelho M.A."/>
            <person name="David-Palma M."/>
            <person name="Shea T."/>
            <person name="Bowers K."/>
            <person name="McGinley-Smith S."/>
            <person name="Mohammad A.W."/>
            <person name="Gnirke A."/>
            <person name="Yurkov A.M."/>
            <person name="Nowrousian M."/>
            <person name="Sun S."/>
            <person name="Cuomo C.A."/>
            <person name="Heitman J."/>
        </authorList>
    </citation>
    <scope>NUCLEOTIDE SEQUENCE [LARGE SCALE GENOMIC DNA]</scope>
    <source>
        <strain evidence="11 12">CBS 13917</strain>
    </source>
</reference>
<keyword evidence="5 10" id="KW-0812">Transmembrane</keyword>
<feature type="transmembrane region" description="Helical" evidence="10">
    <location>
        <begin position="384"/>
        <end position="403"/>
    </location>
</feature>
<dbReference type="EMBL" id="JBCAWK010000004">
    <property type="protein sequence ID" value="KAK8861404.1"/>
    <property type="molecule type" value="Genomic_DNA"/>
</dbReference>
<dbReference type="PANTHER" id="PTHR11048:SF28">
    <property type="entry name" value="4-HYDROXYBENZOATE POLYPRENYLTRANSFERASE, MITOCHONDRIAL"/>
    <property type="match status" value="1"/>
</dbReference>
<accession>A0AAW0YT35</accession>
<keyword evidence="4 10" id="KW-0808">Transferase</keyword>
<proteinExistence type="inferred from homology"/>
<dbReference type="InterPro" id="IPR044878">
    <property type="entry name" value="UbiA_sf"/>
</dbReference>
<dbReference type="GO" id="GO:0006744">
    <property type="term" value="P:ubiquinone biosynthetic process"/>
    <property type="evidence" value="ECO:0007669"/>
    <property type="project" value="UniProtKB-UniRule"/>
</dbReference>
<keyword evidence="10" id="KW-0999">Mitochondrion inner membrane</keyword>
<dbReference type="Pfam" id="PF01040">
    <property type="entry name" value="UbiA"/>
    <property type="match status" value="1"/>
</dbReference>
<comment type="caution">
    <text evidence="11">The sequence shown here is derived from an EMBL/GenBank/DDBJ whole genome shotgun (WGS) entry which is preliminary data.</text>
</comment>
<keyword evidence="10" id="KW-0831">Ubiquinone biosynthesis</keyword>
<dbReference type="InterPro" id="IPR039653">
    <property type="entry name" value="Prenyltransferase"/>
</dbReference>
<dbReference type="FunFam" id="1.10.357.140:FF:000003">
    <property type="entry name" value="4-hydroxybenzoate polyprenyltransferase, mitochondrial"/>
    <property type="match status" value="1"/>
</dbReference>
<comment type="function">
    <text evidence="9 10">Catalyzes the prenylation of para-hydroxybenzoate (PHB) with an all-trans polyprenyl group. Mediates the second step in the final reaction sequence of coenzyme Q (CoQ) biosynthesis, which is the condensation of the polyisoprenoid side chain with PHB, generating the first membrane-bound Q intermediate.</text>
</comment>
<dbReference type="InterPro" id="IPR030470">
    <property type="entry name" value="UbiA_prenylTrfase_CS"/>
</dbReference>
<comment type="pathway">
    <text evidence="10">Cofactor biosynthesis; ubiquinone biosynthesis.</text>
</comment>
<dbReference type="GeneID" id="92179482"/>
<keyword evidence="7 10" id="KW-0472">Membrane</keyword>
<comment type="cofactor">
    <cofactor evidence="1 10">
        <name>Mg(2+)</name>
        <dbReference type="ChEBI" id="CHEBI:18420"/>
    </cofactor>
</comment>
<dbReference type="PANTHER" id="PTHR11048">
    <property type="entry name" value="PRENYLTRANSFERASES"/>
    <property type="match status" value="1"/>
</dbReference>
<dbReference type="Proteomes" id="UP001388673">
    <property type="component" value="Unassembled WGS sequence"/>
</dbReference>
<dbReference type="Gene3D" id="1.20.120.1780">
    <property type="entry name" value="UbiA prenyltransferase"/>
    <property type="match status" value="1"/>
</dbReference>
<name>A0AAW0YT35_9TREE</name>
<keyword evidence="10" id="KW-0414">Isoprene biosynthesis</keyword>
<feature type="transmembrane region" description="Helical" evidence="10">
    <location>
        <begin position="329"/>
        <end position="348"/>
    </location>
</feature>
<dbReference type="CDD" id="cd13959">
    <property type="entry name" value="PT_UbiA_COQ2"/>
    <property type="match status" value="1"/>
</dbReference>
<evidence type="ECO:0000256" key="10">
    <source>
        <dbReference type="HAMAP-Rule" id="MF_03189"/>
    </source>
</evidence>
<evidence type="ECO:0000256" key="7">
    <source>
        <dbReference type="ARBA" id="ARBA00023136"/>
    </source>
</evidence>
<comment type="similarity">
    <text evidence="3 10">Belongs to the UbiA prenyltransferase family.</text>
</comment>
<evidence type="ECO:0000313" key="11">
    <source>
        <dbReference type="EMBL" id="KAK8861404.1"/>
    </source>
</evidence>
<evidence type="ECO:0000256" key="4">
    <source>
        <dbReference type="ARBA" id="ARBA00022679"/>
    </source>
</evidence>
<dbReference type="RefSeq" id="XP_066804029.1">
    <property type="nucleotide sequence ID" value="XM_066945340.1"/>
</dbReference>
<keyword evidence="10" id="KW-0496">Mitochondrion</keyword>
<feature type="transmembrane region" description="Helical" evidence="10">
    <location>
        <begin position="357"/>
        <end position="378"/>
    </location>
</feature>
<evidence type="ECO:0000256" key="9">
    <source>
        <dbReference type="ARBA" id="ARBA00058997"/>
    </source>
</evidence>
<dbReference type="InterPro" id="IPR006370">
    <property type="entry name" value="HB_polyprenyltransferase-like"/>
</dbReference>
<dbReference type="InterPro" id="IPR000537">
    <property type="entry name" value="UbiA_prenyltransferase"/>
</dbReference>
<dbReference type="PROSITE" id="PS00943">
    <property type="entry name" value="UBIA"/>
    <property type="match status" value="1"/>
</dbReference>
<gene>
    <name evidence="11" type="ORF">IAR55_002223</name>
</gene>
<evidence type="ECO:0000256" key="8">
    <source>
        <dbReference type="ARBA" id="ARBA00052313"/>
    </source>
</evidence>
<keyword evidence="6 10" id="KW-1133">Transmembrane helix</keyword>
<dbReference type="GO" id="GO:0008299">
    <property type="term" value="P:isoprenoid biosynthetic process"/>
    <property type="evidence" value="ECO:0007669"/>
    <property type="project" value="UniProtKB-UniRule"/>
</dbReference>
<dbReference type="HAMAP" id="MF_01635">
    <property type="entry name" value="UbiA"/>
    <property type="match status" value="1"/>
</dbReference>
<evidence type="ECO:0000256" key="6">
    <source>
        <dbReference type="ARBA" id="ARBA00022989"/>
    </source>
</evidence>
<sequence>MKIYPLPGRSWPLETMCALILTDKQEDKTKTWMDCQSQETSQISRSGTNLPSHALKVDLTDYTNRLLTRHLDCHHFVIAILLDIARHPYGSSTMFPAIIRPTRCGRPLFLFPPSRASSIRLDTHLHLRSTHWSRPTTTILSTLSPPHRQLSTPSSQPINSTTVKHIPSASTAIPPGVSSELIDPSPAFTASSSSSSTSALARPTTILDKILPTWAEGAKPYLLLTRIDKPIGSILLYWPCAWSITMASTLNHLPPSTPLFYMSLFALGAVVMRGAGCTINDMWDSKMDAMVERTKTRPLAAGDVTQFGALTFLGAQMSIGLAILTQLNWYSIVLGASSLSLVVIYPFMKRITYYPQVVLGLAFNWGAFLGWSAVAGAVDWTIATPMYVGGAAWCVMYDIIYAHQDKKDDVLAGVKSMALRFPDTSRTVISTLSASFVSLLTLTGHLAGLGPLYYLISCGGAAAHLAWQCLTVNFDSRPDCWSKFSSNGYLGGLIWLGIAADYVQQVLLGVPA</sequence>
<dbReference type="KEGG" id="kne:92179482"/>